<evidence type="ECO:0000313" key="1">
    <source>
        <dbReference type="EMBL" id="KAF5538276.1"/>
    </source>
</evidence>
<dbReference type="Gene3D" id="3.40.1660.10">
    <property type="entry name" value="EreA-like (biosynthetic domain)"/>
    <property type="match status" value="1"/>
</dbReference>
<accession>A0A8H5IPD8</accession>
<comment type="caution">
    <text evidence="1">The sequence shown here is derived from an EMBL/GenBank/DDBJ whole genome shotgun (WGS) entry which is preliminary data.</text>
</comment>
<name>A0A8H5IPD8_9HYPO</name>
<sequence length="332" mass="37615">MEASSAEQLKSKIKPFRSIPQDLETITKYFDTFGDCQVLLIVRDFVEWLRSYNSDLKEEGAAGFYGLDLYSMGTSMKAVVDYLDTVDKDMAQVAKGRYSKLIHWADDPHGYGLESLVTSFQGYEKDAVAMLKDILSKRIEYSAALDDGTEFRSGEQNARVVKDAEQYYKAIHVGDARATSMGWPREELNIGQLCKEMFGVQAVSIGTGTNTGTVAAAQDWDGNMNIMELQPRLPGSYGELMHAAGIDNIVLDLREGKCDEKLRETLNEKRLERFIGVLYRPETEKASHYSYAALPEQFDGFFWFDESKHLGTFEVHQPKSPRKYHETWPFGL</sequence>
<dbReference type="InterPro" id="IPR052036">
    <property type="entry name" value="Hydrolase/PRTase-associated"/>
</dbReference>
<evidence type="ECO:0000313" key="2">
    <source>
        <dbReference type="Proteomes" id="UP000574317"/>
    </source>
</evidence>
<keyword evidence="2" id="KW-1185">Reference proteome</keyword>
<dbReference type="SUPFAM" id="SSF159501">
    <property type="entry name" value="EreA/ChaN-like"/>
    <property type="match status" value="1"/>
</dbReference>
<dbReference type="PIRSF" id="PIRSF036794">
    <property type="entry name" value="UCP_erythr_ester"/>
    <property type="match status" value="1"/>
</dbReference>
<reference evidence="1 2" key="1">
    <citation type="submission" date="2020-05" db="EMBL/GenBank/DDBJ databases">
        <title>Identification and distribution of gene clusters putatively required for synthesis of sphingolipid metabolism inhibitors in phylogenetically diverse species of the filamentous fungus Fusarium.</title>
        <authorList>
            <person name="Kim H.-S."/>
            <person name="Busman M."/>
            <person name="Brown D.W."/>
            <person name="Divon H."/>
            <person name="Uhlig S."/>
            <person name="Proctor R.H."/>
        </authorList>
    </citation>
    <scope>NUCLEOTIDE SEQUENCE [LARGE SCALE GENOMIC DNA]</scope>
    <source>
        <strain evidence="1 2">NRRL 25196</strain>
    </source>
</reference>
<protein>
    <submittedName>
        <fullName evidence="1">Erythromycin esterase</fullName>
    </submittedName>
</protein>
<organism evidence="1 2">
    <name type="scientific">Fusarium napiforme</name>
    <dbReference type="NCBI Taxonomy" id="42672"/>
    <lineage>
        <taxon>Eukaryota</taxon>
        <taxon>Fungi</taxon>
        <taxon>Dikarya</taxon>
        <taxon>Ascomycota</taxon>
        <taxon>Pezizomycotina</taxon>
        <taxon>Sordariomycetes</taxon>
        <taxon>Hypocreomycetidae</taxon>
        <taxon>Hypocreales</taxon>
        <taxon>Nectriaceae</taxon>
        <taxon>Fusarium</taxon>
        <taxon>Fusarium fujikuroi species complex</taxon>
    </lineage>
</organism>
<dbReference type="Proteomes" id="UP000574317">
    <property type="component" value="Unassembled WGS sequence"/>
</dbReference>
<dbReference type="AlphaFoldDB" id="A0A8H5IPD8"/>
<dbReference type="PANTHER" id="PTHR31299">
    <property type="entry name" value="ESTERASE, PUTATIVE (AFU_ORTHOLOGUE AFUA_1G05850)-RELATED"/>
    <property type="match status" value="1"/>
</dbReference>
<dbReference type="Pfam" id="PF05139">
    <property type="entry name" value="Erythro_esteras"/>
    <property type="match status" value="2"/>
</dbReference>
<dbReference type="Gene3D" id="3.30.1870.10">
    <property type="entry name" value="EreA-like, domain 2"/>
    <property type="match status" value="1"/>
</dbReference>
<dbReference type="EMBL" id="JAAOAO010000515">
    <property type="protein sequence ID" value="KAF5538276.1"/>
    <property type="molecule type" value="Genomic_DNA"/>
</dbReference>
<dbReference type="CDD" id="cd14728">
    <property type="entry name" value="Ere-like"/>
    <property type="match status" value="1"/>
</dbReference>
<dbReference type="PANTHER" id="PTHR31299:SF0">
    <property type="entry name" value="ESTERASE, PUTATIVE (AFU_ORTHOLOGUE AFUA_1G05850)-RELATED"/>
    <property type="match status" value="1"/>
</dbReference>
<gene>
    <name evidence="1" type="ORF">FNAPI_11166</name>
</gene>
<dbReference type="InterPro" id="IPR007815">
    <property type="entry name" value="Emycin_Estase"/>
</dbReference>
<proteinExistence type="predicted"/>
<dbReference type="InterPro" id="IPR014622">
    <property type="entry name" value="UCP036794_erythomycin"/>
</dbReference>
<dbReference type="GO" id="GO:0046677">
    <property type="term" value="P:response to antibiotic"/>
    <property type="evidence" value="ECO:0007669"/>
    <property type="project" value="InterPro"/>
</dbReference>